<dbReference type="GeneID" id="11970913"/>
<comment type="catalytic activity">
    <reaction evidence="10">
        <text>tungstate(in) + ATP + H2O = tungstate(out) + ADP + phosphate + H(+)</text>
        <dbReference type="Rhea" id="RHEA:35027"/>
        <dbReference type="ChEBI" id="CHEBI:15377"/>
        <dbReference type="ChEBI" id="CHEBI:15378"/>
        <dbReference type="ChEBI" id="CHEBI:30616"/>
        <dbReference type="ChEBI" id="CHEBI:43474"/>
        <dbReference type="ChEBI" id="CHEBI:46502"/>
        <dbReference type="ChEBI" id="CHEBI:456216"/>
        <dbReference type="EC" id="7.3.2.6"/>
    </reaction>
</comment>
<protein>
    <recommendedName>
        <fullName evidence="9">Molybdate/tungstate import ATP-binding protein WtpC</fullName>
        <ecNumber evidence="8">7.3.2.6</ecNumber>
    </recommendedName>
</protein>
<gene>
    <name evidence="12" type="primary">modC</name>
    <name evidence="12" type="ordered locus">Mtc_0152</name>
</gene>
<evidence type="ECO:0000313" key="12">
    <source>
        <dbReference type="EMBL" id="AFC98923.1"/>
    </source>
</evidence>
<dbReference type="GO" id="GO:0005524">
    <property type="term" value="F:ATP binding"/>
    <property type="evidence" value="ECO:0007669"/>
    <property type="project" value="UniProtKB-KW"/>
</dbReference>
<evidence type="ECO:0000256" key="1">
    <source>
        <dbReference type="ARBA" id="ARBA00004202"/>
    </source>
</evidence>
<proteinExistence type="inferred from homology"/>
<keyword evidence="4" id="KW-0547">Nucleotide-binding</keyword>
<dbReference type="SUPFAM" id="SSF52540">
    <property type="entry name" value="P-loop containing nucleoside triphosphate hydrolases"/>
    <property type="match status" value="1"/>
</dbReference>
<dbReference type="STRING" id="1041930.Mtc_0152"/>
<dbReference type="InterPro" id="IPR017871">
    <property type="entry name" value="ABC_transporter-like_CS"/>
</dbReference>
<comment type="similarity">
    <text evidence="6">Belongs to the ABC transporter superfamily. Sulfate/tungstate importer (TC 3.A.1.6) family.</text>
</comment>
<dbReference type="PROSITE" id="PS00211">
    <property type="entry name" value="ABC_TRANSPORTER_1"/>
    <property type="match status" value="1"/>
</dbReference>
<dbReference type="InterPro" id="IPR050093">
    <property type="entry name" value="ABC_SmlMolc_Importer"/>
</dbReference>
<dbReference type="Proteomes" id="UP000005233">
    <property type="component" value="Chromosome"/>
</dbReference>
<dbReference type="HOGENOM" id="CLU_000604_1_22_2"/>
<evidence type="ECO:0000256" key="8">
    <source>
        <dbReference type="ARBA" id="ARBA00039025"/>
    </source>
</evidence>
<dbReference type="SMART" id="SM00382">
    <property type="entry name" value="AAA"/>
    <property type="match status" value="1"/>
</dbReference>
<dbReference type="InterPro" id="IPR027417">
    <property type="entry name" value="P-loop_NTPase"/>
</dbReference>
<evidence type="ECO:0000313" key="13">
    <source>
        <dbReference type="Proteomes" id="UP000005233"/>
    </source>
</evidence>
<dbReference type="RefSeq" id="WP_014404762.1">
    <property type="nucleotide sequence ID" value="NC_017034.1"/>
</dbReference>
<dbReference type="GO" id="GO:0005886">
    <property type="term" value="C:plasma membrane"/>
    <property type="evidence" value="ECO:0007669"/>
    <property type="project" value="UniProtKB-SubCell"/>
</dbReference>
<evidence type="ECO:0000259" key="11">
    <source>
        <dbReference type="PROSITE" id="PS50893"/>
    </source>
</evidence>
<dbReference type="GO" id="GO:1901238">
    <property type="term" value="F:ABC-type tungstate transporter activity"/>
    <property type="evidence" value="ECO:0007669"/>
    <property type="project" value="UniProtKB-EC"/>
</dbReference>
<keyword evidence="2" id="KW-0813">Transport</keyword>
<dbReference type="InterPro" id="IPR003593">
    <property type="entry name" value="AAA+_ATPase"/>
</dbReference>
<dbReference type="GO" id="GO:0016887">
    <property type="term" value="F:ATP hydrolysis activity"/>
    <property type="evidence" value="ECO:0007669"/>
    <property type="project" value="InterPro"/>
</dbReference>
<keyword evidence="3" id="KW-0500">Molybdenum</keyword>
<dbReference type="OrthoDB" id="18368at2157"/>
<keyword evidence="5" id="KW-0067">ATP-binding</keyword>
<evidence type="ECO:0000256" key="2">
    <source>
        <dbReference type="ARBA" id="ARBA00022448"/>
    </source>
</evidence>
<organism evidence="12 13">
    <name type="scientific">Methanocella conradii (strain DSM 24694 / JCM 17849 / CGMCC 1.5162 / HZ254)</name>
    <dbReference type="NCBI Taxonomy" id="1041930"/>
    <lineage>
        <taxon>Archaea</taxon>
        <taxon>Methanobacteriati</taxon>
        <taxon>Methanobacteriota</taxon>
        <taxon>Stenosarchaea group</taxon>
        <taxon>Methanomicrobia</taxon>
        <taxon>Methanocellales</taxon>
        <taxon>Methanocellaceae</taxon>
        <taxon>Methanocella</taxon>
    </lineage>
</organism>
<dbReference type="PANTHER" id="PTHR42781:SF4">
    <property type="entry name" value="SPERMIDINE_PUTRESCINE IMPORT ATP-BINDING PROTEIN POTA"/>
    <property type="match status" value="1"/>
</dbReference>
<dbReference type="eggNOG" id="arCOG00180">
    <property type="taxonomic scope" value="Archaea"/>
</dbReference>
<evidence type="ECO:0000256" key="4">
    <source>
        <dbReference type="ARBA" id="ARBA00022741"/>
    </source>
</evidence>
<dbReference type="EMBL" id="CP003243">
    <property type="protein sequence ID" value="AFC98923.1"/>
    <property type="molecule type" value="Genomic_DNA"/>
</dbReference>
<dbReference type="InterPro" id="IPR003439">
    <property type="entry name" value="ABC_transporter-like_ATP-bd"/>
</dbReference>
<sequence length="235" mass="25858">MLRIRVTRALRDFTLDVDIESDNGTVVLMGNNGSGKTTVLNMVAGIARPDAGVIKVKEKTFFDSEAGIDVPIEDRNVGYVFQNYALFPHMSVYDNVAFGPRMRGAPPGEVEERVKHELEALGMWGLRDAKASRLSGGQKQKVALARCLAARPSLLLMDEPLSALDAETQAWTRSCIKQHIRDGHMPAIIVTHSLADAIELGDMVFIMDRGRVAASGRADEMLKNGSHTFINSFFR</sequence>
<dbReference type="PROSITE" id="PS50893">
    <property type="entry name" value="ABC_TRANSPORTER_2"/>
    <property type="match status" value="1"/>
</dbReference>
<comment type="subcellular location">
    <subcellularLocation>
        <location evidence="1">Cell membrane</location>
        <topology evidence="1">Peripheral membrane protein</topology>
    </subcellularLocation>
</comment>
<dbReference type="EC" id="7.3.2.6" evidence="8"/>
<evidence type="ECO:0000256" key="6">
    <source>
        <dbReference type="ARBA" id="ARBA00038307"/>
    </source>
</evidence>
<dbReference type="Pfam" id="PF00005">
    <property type="entry name" value="ABC_tran"/>
    <property type="match status" value="1"/>
</dbReference>
<accession>H8I6N1</accession>
<keyword evidence="13" id="KW-1185">Reference proteome</keyword>
<comment type="subunit">
    <text evidence="7">The complex is composed of two ATP-binding proteins (WtpC), two transmembrane proteins (WtpB) and a solute-binding protein (WtpA).</text>
</comment>
<evidence type="ECO:0000256" key="5">
    <source>
        <dbReference type="ARBA" id="ARBA00022840"/>
    </source>
</evidence>
<keyword evidence="12" id="KW-0378">Hydrolase</keyword>
<evidence type="ECO:0000256" key="10">
    <source>
        <dbReference type="ARBA" id="ARBA00047936"/>
    </source>
</evidence>
<dbReference type="AlphaFoldDB" id="H8I6N1"/>
<feature type="domain" description="ABC transporter" evidence="11">
    <location>
        <begin position="1"/>
        <end position="234"/>
    </location>
</feature>
<evidence type="ECO:0000256" key="3">
    <source>
        <dbReference type="ARBA" id="ARBA00022505"/>
    </source>
</evidence>
<dbReference type="PANTHER" id="PTHR42781">
    <property type="entry name" value="SPERMIDINE/PUTRESCINE IMPORT ATP-BINDING PROTEIN POTA"/>
    <property type="match status" value="1"/>
</dbReference>
<evidence type="ECO:0000256" key="9">
    <source>
        <dbReference type="ARBA" id="ARBA00041133"/>
    </source>
</evidence>
<dbReference type="Gene3D" id="3.40.50.300">
    <property type="entry name" value="P-loop containing nucleotide triphosphate hydrolases"/>
    <property type="match status" value="1"/>
</dbReference>
<dbReference type="KEGG" id="mez:Mtc_0152"/>
<name>H8I6N1_METCZ</name>
<reference evidence="12 13" key="1">
    <citation type="journal article" date="2012" name="J. Bacteriol.">
        <title>Complete genome sequence of a thermophilic methanogen, Methanocella conradii HZ254, isolated from Chinese rice field soil.</title>
        <authorList>
            <person name="Lu Z."/>
            <person name="Lu Y."/>
        </authorList>
    </citation>
    <scope>NUCLEOTIDE SEQUENCE [LARGE SCALE GENOMIC DNA]</scope>
    <source>
        <strain evidence="13">DSM 24694 / JCM 17849 / CGMCC 1.5162 / HZ254</strain>
    </source>
</reference>
<evidence type="ECO:0000256" key="7">
    <source>
        <dbReference type="ARBA" id="ARBA00038781"/>
    </source>
</evidence>